<evidence type="ECO:0000313" key="1">
    <source>
        <dbReference type="EMBL" id="MEC6898243.1"/>
    </source>
</evidence>
<sequence length="498" mass="57078">MTSSSLSTTLDQLPPACDNIQLNYCKTVACANFSRTDPNLYVLQNSNLQRPVLICRECGAFPPVISNYDVVAEKQRLKLEQNSGLAACSNKHCPHYGLPVLTYRQHYHAFGFSGERQRYRCRACQHTFVDPWSSSNNKHQLQQKLLAYLFTGYTVREICRRLTMNPKTFYDQLNNIAARCRHQLTIFDARLGKQSQNRQLATDLTPLQPHSNNGVLWIATAEVNSGYVISQHVNYQTQPASTSVTHHDAYCNGTRFITSHNHHYPLSAPQLSQGLLAHIDTTYRQILARKNMENPLSGQVSINYPTKGCLIRPQYTVYSHFLYLHELINQNTPTLAVFMPQETLLRSACLSVFIDRINNHTIDPLYVVEDPQWQHGQHAEKIDIVLMGWWRDRWAFSRNKSGNGNKGICHLGGNKKDQQHWLTIATHRAATAYQQRFYNQFNHMVNEPRRKLRPASLLPLLDIYRAWHNLCHQNKAGITPAQTLGLMSSPMTLEQLLQ</sequence>
<organism evidence="1 2">
    <name type="scientific">Photobacterium piscicola</name>
    <dbReference type="NCBI Taxonomy" id="1378299"/>
    <lineage>
        <taxon>Bacteria</taxon>
        <taxon>Pseudomonadati</taxon>
        <taxon>Pseudomonadota</taxon>
        <taxon>Gammaproteobacteria</taxon>
        <taxon>Vibrionales</taxon>
        <taxon>Vibrionaceae</taxon>
        <taxon>Photobacterium</taxon>
    </lineage>
</organism>
<dbReference type="RefSeq" id="WP_327766739.1">
    <property type="nucleotide sequence ID" value="NZ_JAYXUC010000005.1"/>
</dbReference>
<proteinExistence type="predicted"/>
<reference evidence="1 2" key="1">
    <citation type="submission" date="2024-01" db="EMBL/GenBank/DDBJ databases">
        <title>Active colonisers of the gastrointestinal tract of Atlantic salmon farmed in a warm water region.</title>
        <authorList>
            <person name="Bowman J.P."/>
        </authorList>
    </citation>
    <scope>NUCLEOTIDE SEQUENCE [LARGE SCALE GENOMIC DNA]</scope>
    <source>
        <strain evidence="1 2">S4MW1</strain>
    </source>
</reference>
<evidence type="ECO:0000313" key="2">
    <source>
        <dbReference type="Proteomes" id="UP001339429"/>
    </source>
</evidence>
<dbReference type="EMBL" id="JAYXUD010000003">
    <property type="protein sequence ID" value="MEC6898243.1"/>
    <property type="molecule type" value="Genomic_DNA"/>
</dbReference>
<comment type="caution">
    <text evidence="1">The sequence shown here is derived from an EMBL/GenBank/DDBJ whole genome shotgun (WGS) entry which is preliminary data.</text>
</comment>
<protein>
    <submittedName>
        <fullName evidence="1">Lactate dehydrogenase</fullName>
    </submittedName>
</protein>
<gene>
    <name evidence="1" type="ORF">VXS00_06280</name>
</gene>
<name>A0ABU6LFB3_9GAMM</name>
<keyword evidence="2" id="KW-1185">Reference proteome</keyword>
<dbReference type="Proteomes" id="UP001339429">
    <property type="component" value="Unassembled WGS sequence"/>
</dbReference>
<accession>A0ABU6LFB3</accession>